<keyword evidence="2" id="KW-1185">Reference proteome</keyword>
<sequence>MRRYSENIIAALTYNTFAQVFLKSTQKGGSASTCNKVLAPKQQVTTLHTVCMSRLIVGQAK</sequence>
<dbReference type="Proteomes" id="UP000054549">
    <property type="component" value="Unassembled WGS sequence"/>
</dbReference>
<organism evidence="1 2">
    <name type="scientific">Amanita muscaria (strain Koide BX008)</name>
    <dbReference type="NCBI Taxonomy" id="946122"/>
    <lineage>
        <taxon>Eukaryota</taxon>
        <taxon>Fungi</taxon>
        <taxon>Dikarya</taxon>
        <taxon>Basidiomycota</taxon>
        <taxon>Agaricomycotina</taxon>
        <taxon>Agaricomycetes</taxon>
        <taxon>Agaricomycetidae</taxon>
        <taxon>Agaricales</taxon>
        <taxon>Pluteineae</taxon>
        <taxon>Amanitaceae</taxon>
        <taxon>Amanita</taxon>
    </lineage>
</organism>
<dbReference type="AlphaFoldDB" id="A0A0C2T319"/>
<name>A0A0C2T319_AMAMK</name>
<dbReference type="HOGENOM" id="CLU_2922140_0_0_1"/>
<proteinExistence type="predicted"/>
<protein>
    <submittedName>
        <fullName evidence="1">Uncharacterized protein</fullName>
    </submittedName>
</protein>
<evidence type="ECO:0000313" key="2">
    <source>
        <dbReference type="Proteomes" id="UP000054549"/>
    </source>
</evidence>
<accession>A0A0C2T319</accession>
<dbReference type="InParanoid" id="A0A0C2T319"/>
<reference evidence="1 2" key="1">
    <citation type="submission" date="2014-04" db="EMBL/GenBank/DDBJ databases">
        <title>Evolutionary Origins and Diversification of the Mycorrhizal Mutualists.</title>
        <authorList>
            <consortium name="DOE Joint Genome Institute"/>
            <consortium name="Mycorrhizal Genomics Consortium"/>
            <person name="Kohler A."/>
            <person name="Kuo A."/>
            <person name="Nagy L.G."/>
            <person name="Floudas D."/>
            <person name="Copeland A."/>
            <person name="Barry K.W."/>
            <person name="Cichocki N."/>
            <person name="Veneault-Fourrey C."/>
            <person name="LaButti K."/>
            <person name="Lindquist E.A."/>
            <person name="Lipzen A."/>
            <person name="Lundell T."/>
            <person name="Morin E."/>
            <person name="Murat C."/>
            <person name="Riley R."/>
            <person name="Ohm R."/>
            <person name="Sun H."/>
            <person name="Tunlid A."/>
            <person name="Henrissat B."/>
            <person name="Grigoriev I.V."/>
            <person name="Hibbett D.S."/>
            <person name="Martin F."/>
        </authorList>
    </citation>
    <scope>NUCLEOTIDE SEQUENCE [LARGE SCALE GENOMIC DNA]</scope>
    <source>
        <strain evidence="1 2">Koide BX008</strain>
    </source>
</reference>
<evidence type="ECO:0000313" key="1">
    <source>
        <dbReference type="EMBL" id="KIL70265.1"/>
    </source>
</evidence>
<gene>
    <name evidence="1" type="ORF">M378DRAFT_156351</name>
</gene>
<dbReference type="EMBL" id="KN818224">
    <property type="protein sequence ID" value="KIL70265.1"/>
    <property type="molecule type" value="Genomic_DNA"/>
</dbReference>